<dbReference type="InterPro" id="IPR001594">
    <property type="entry name" value="Palmitoyltrfase_DHHC"/>
</dbReference>
<evidence type="ECO:0000259" key="12">
    <source>
        <dbReference type="Pfam" id="PF01529"/>
    </source>
</evidence>
<protein>
    <recommendedName>
        <fullName evidence="10">Palmitoyltransferase</fullName>
        <ecNumber evidence="10">2.3.1.225</ecNumber>
    </recommendedName>
</protein>
<feature type="domain" description="Palmitoyltransferase DHHC" evidence="12">
    <location>
        <begin position="133"/>
        <end position="260"/>
    </location>
</feature>
<keyword evidence="2 10" id="KW-0808">Transferase</keyword>
<evidence type="ECO:0000256" key="7">
    <source>
        <dbReference type="ARBA" id="ARBA00023288"/>
    </source>
</evidence>
<dbReference type="EMBL" id="JAKMXF010000343">
    <property type="protein sequence ID" value="KAI6647257.1"/>
    <property type="molecule type" value="Genomic_DNA"/>
</dbReference>
<comment type="caution">
    <text evidence="13">The sequence shown here is derived from an EMBL/GenBank/DDBJ whole genome shotgun (WGS) entry which is preliminary data.</text>
</comment>
<keyword evidence="8 10" id="KW-0012">Acyltransferase</keyword>
<dbReference type="PANTHER" id="PTHR22883">
    <property type="entry name" value="ZINC FINGER DHHC DOMAIN CONTAINING PROTEIN"/>
    <property type="match status" value="1"/>
</dbReference>
<evidence type="ECO:0000256" key="1">
    <source>
        <dbReference type="ARBA" id="ARBA00004127"/>
    </source>
</evidence>
<evidence type="ECO:0000313" key="14">
    <source>
        <dbReference type="Proteomes" id="UP001165289"/>
    </source>
</evidence>
<evidence type="ECO:0000256" key="8">
    <source>
        <dbReference type="ARBA" id="ARBA00023315"/>
    </source>
</evidence>
<dbReference type="GO" id="GO:0019706">
    <property type="term" value="F:protein-cysteine S-palmitoyltransferase activity"/>
    <property type="evidence" value="ECO:0007669"/>
    <property type="project" value="UniProtKB-EC"/>
</dbReference>
<comment type="domain">
    <text evidence="10">The DHHC domain is required for palmitoyltransferase activity.</text>
</comment>
<feature type="region of interest" description="Disordered" evidence="11">
    <location>
        <begin position="338"/>
        <end position="363"/>
    </location>
</feature>
<feature type="transmembrane region" description="Helical" evidence="10">
    <location>
        <begin position="39"/>
        <end position="58"/>
    </location>
</feature>
<keyword evidence="7" id="KW-0449">Lipoprotein</keyword>
<dbReference type="GO" id="GO:0006612">
    <property type="term" value="P:protein targeting to membrane"/>
    <property type="evidence" value="ECO:0007669"/>
    <property type="project" value="TreeGrafter"/>
</dbReference>
<dbReference type="Pfam" id="PF01529">
    <property type="entry name" value="DHHC"/>
    <property type="match status" value="1"/>
</dbReference>
<evidence type="ECO:0000256" key="10">
    <source>
        <dbReference type="RuleBase" id="RU079119"/>
    </source>
</evidence>
<keyword evidence="14" id="KW-1185">Reference proteome</keyword>
<evidence type="ECO:0000256" key="3">
    <source>
        <dbReference type="ARBA" id="ARBA00022692"/>
    </source>
</evidence>
<evidence type="ECO:0000256" key="4">
    <source>
        <dbReference type="ARBA" id="ARBA00022989"/>
    </source>
</evidence>
<keyword evidence="5 10" id="KW-0472">Membrane</keyword>
<organism evidence="13 14">
    <name type="scientific">Oopsacas minuta</name>
    <dbReference type="NCBI Taxonomy" id="111878"/>
    <lineage>
        <taxon>Eukaryota</taxon>
        <taxon>Metazoa</taxon>
        <taxon>Porifera</taxon>
        <taxon>Hexactinellida</taxon>
        <taxon>Hexasterophora</taxon>
        <taxon>Lyssacinosida</taxon>
        <taxon>Leucopsacidae</taxon>
        <taxon>Oopsacas</taxon>
    </lineage>
</organism>
<evidence type="ECO:0000256" key="2">
    <source>
        <dbReference type="ARBA" id="ARBA00022679"/>
    </source>
</evidence>
<name>A0AAV7JEQ5_9METZ</name>
<reference evidence="13 14" key="1">
    <citation type="journal article" date="2023" name="BMC Biol.">
        <title>The compact genome of the sponge Oopsacas minuta (Hexactinellida) is lacking key metazoan core genes.</title>
        <authorList>
            <person name="Santini S."/>
            <person name="Schenkelaars Q."/>
            <person name="Jourda C."/>
            <person name="Duchesne M."/>
            <person name="Belahbib H."/>
            <person name="Rocher C."/>
            <person name="Selva M."/>
            <person name="Riesgo A."/>
            <person name="Vervoort M."/>
            <person name="Leys S.P."/>
            <person name="Kodjabachian L."/>
            <person name="Le Bivic A."/>
            <person name="Borchiellini C."/>
            <person name="Claverie J.M."/>
            <person name="Renard E."/>
        </authorList>
    </citation>
    <scope>NUCLEOTIDE SEQUENCE [LARGE SCALE GENOMIC DNA]</scope>
    <source>
        <strain evidence="13">SPO-2</strain>
    </source>
</reference>
<comment type="subcellular location">
    <subcellularLocation>
        <location evidence="1">Endomembrane system</location>
        <topology evidence="1">Multi-pass membrane protein</topology>
    </subcellularLocation>
</comment>
<keyword evidence="3 10" id="KW-0812">Transmembrane</keyword>
<keyword evidence="4 10" id="KW-1133">Transmembrane helix</keyword>
<dbReference type="GO" id="GO:0005783">
    <property type="term" value="C:endoplasmic reticulum"/>
    <property type="evidence" value="ECO:0007669"/>
    <property type="project" value="TreeGrafter"/>
</dbReference>
<gene>
    <name evidence="13" type="ORF">LOD99_12254</name>
</gene>
<feature type="transmembrane region" description="Helical" evidence="10">
    <location>
        <begin position="224"/>
        <end position="249"/>
    </location>
</feature>
<evidence type="ECO:0000256" key="9">
    <source>
        <dbReference type="ARBA" id="ARBA00048048"/>
    </source>
</evidence>
<comment type="catalytic activity">
    <reaction evidence="9 10">
        <text>L-cysteinyl-[protein] + hexadecanoyl-CoA = S-hexadecanoyl-L-cysteinyl-[protein] + CoA</text>
        <dbReference type="Rhea" id="RHEA:36683"/>
        <dbReference type="Rhea" id="RHEA-COMP:10131"/>
        <dbReference type="Rhea" id="RHEA-COMP:11032"/>
        <dbReference type="ChEBI" id="CHEBI:29950"/>
        <dbReference type="ChEBI" id="CHEBI:57287"/>
        <dbReference type="ChEBI" id="CHEBI:57379"/>
        <dbReference type="ChEBI" id="CHEBI:74151"/>
        <dbReference type="EC" id="2.3.1.225"/>
    </reaction>
</comment>
<dbReference type="InterPro" id="IPR039859">
    <property type="entry name" value="PFA4/ZDH16/20/ERF2-like"/>
</dbReference>
<comment type="similarity">
    <text evidence="10">Belongs to the DHHC palmitoyltransferase family.</text>
</comment>
<dbReference type="AlphaFoldDB" id="A0AAV7JEQ5"/>
<dbReference type="EC" id="2.3.1.225" evidence="10"/>
<dbReference type="GO" id="GO:0005794">
    <property type="term" value="C:Golgi apparatus"/>
    <property type="evidence" value="ECO:0007669"/>
    <property type="project" value="TreeGrafter"/>
</dbReference>
<dbReference type="PROSITE" id="PS50216">
    <property type="entry name" value="DHHC"/>
    <property type="match status" value="1"/>
</dbReference>
<evidence type="ECO:0000256" key="11">
    <source>
        <dbReference type="SAM" id="MobiDB-lite"/>
    </source>
</evidence>
<evidence type="ECO:0000313" key="13">
    <source>
        <dbReference type="EMBL" id="KAI6647257.1"/>
    </source>
</evidence>
<keyword evidence="6" id="KW-0564">Palmitate</keyword>
<evidence type="ECO:0000256" key="6">
    <source>
        <dbReference type="ARBA" id="ARBA00023139"/>
    </source>
</evidence>
<dbReference type="Proteomes" id="UP001165289">
    <property type="component" value="Unassembled WGS sequence"/>
</dbReference>
<accession>A0AAV7JEQ5</accession>
<feature type="transmembrane region" description="Helical" evidence="10">
    <location>
        <begin position="179"/>
        <end position="204"/>
    </location>
</feature>
<feature type="transmembrane region" description="Helical" evidence="10">
    <location>
        <begin position="70"/>
        <end position="91"/>
    </location>
</feature>
<dbReference type="PANTHER" id="PTHR22883:SF43">
    <property type="entry name" value="PALMITOYLTRANSFERASE APP"/>
    <property type="match status" value="1"/>
</dbReference>
<proteinExistence type="inferred from homology"/>
<evidence type="ECO:0000256" key="5">
    <source>
        <dbReference type="ARBA" id="ARBA00023136"/>
    </source>
</evidence>
<sequence length="381" mass="42953">MSQETDLTNEFKPTRKFKIFGGRNQILCNGRCMTSHQPAVLIMTFFLLIIVAILFFSFDARYLAIRLNPVIVIPPIISIAYMVIFLLKSACIDPGIIPKPMPDEIVYFELKNPPPPKGHSPQWATEYFGNEITLKQCTTCKLYKPPRTSHCSTCNVCIENFDHHCPWVGNCVAKRNYRYFYLFGFTTLFTCIYVSGCNILNVVLTATDPGNGILDGLKVAAASLVQFAITGFVLWSLIGLVGYHTLLIAQAKTTNEAIKKTYRNRRNPYCHANIFVNFCNILCGPFFPSLLANRKFLTPEEFEFYYGRGVKTYGMQNPFLLMMKPPTVENLIPEAYPRQEPTQPVESSDENNDTTNEVKPLTASKLLSSATPLLDDTIVSS</sequence>
<feature type="transmembrane region" description="Helical" evidence="10">
    <location>
        <begin position="270"/>
        <end position="291"/>
    </location>
</feature>